<dbReference type="HOGENOM" id="CLU_017584_5_2_9"/>
<dbReference type="SUPFAM" id="SSF46785">
    <property type="entry name" value="Winged helix' DNA-binding domain"/>
    <property type="match status" value="1"/>
</dbReference>
<dbReference type="InterPro" id="IPR008920">
    <property type="entry name" value="TF_FadR/GntR_C"/>
</dbReference>
<gene>
    <name evidence="5" type="ORF">HMPREF9473_00364</name>
</gene>
<dbReference type="Pfam" id="PF07729">
    <property type="entry name" value="FCD"/>
    <property type="match status" value="1"/>
</dbReference>
<dbReference type="CDD" id="cd07377">
    <property type="entry name" value="WHTH_GntR"/>
    <property type="match status" value="1"/>
</dbReference>
<dbReference type="OrthoDB" id="162982at2"/>
<evidence type="ECO:0000313" key="6">
    <source>
        <dbReference type="Proteomes" id="UP000005384"/>
    </source>
</evidence>
<comment type="caution">
    <text evidence="5">The sequence shown here is derived from an EMBL/GenBank/DDBJ whole genome shotgun (WGS) entry which is preliminary data.</text>
</comment>
<dbReference type="GO" id="GO:0003700">
    <property type="term" value="F:DNA-binding transcription factor activity"/>
    <property type="evidence" value="ECO:0007669"/>
    <property type="project" value="InterPro"/>
</dbReference>
<keyword evidence="2" id="KW-0238">DNA-binding</keyword>
<dbReference type="GO" id="GO:0003677">
    <property type="term" value="F:DNA binding"/>
    <property type="evidence" value="ECO:0007669"/>
    <property type="project" value="UniProtKB-KW"/>
</dbReference>
<dbReference type="PROSITE" id="PS50949">
    <property type="entry name" value="HTH_GNTR"/>
    <property type="match status" value="1"/>
</dbReference>
<dbReference type="InterPro" id="IPR036388">
    <property type="entry name" value="WH-like_DNA-bd_sf"/>
</dbReference>
<feature type="domain" description="HTH gntR-type" evidence="4">
    <location>
        <begin position="4"/>
        <end position="71"/>
    </location>
</feature>
<dbReference type="InterPro" id="IPR036390">
    <property type="entry name" value="WH_DNA-bd_sf"/>
</dbReference>
<dbReference type="SUPFAM" id="SSF48008">
    <property type="entry name" value="GntR ligand-binding domain-like"/>
    <property type="match status" value="1"/>
</dbReference>
<evidence type="ECO:0000256" key="1">
    <source>
        <dbReference type="ARBA" id="ARBA00023015"/>
    </source>
</evidence>
<reference evidence="5 6" key="1">
    <citation type="submission" date="2011-08" db="EMBL/GenBank/DDBJ databases">
        <title>The Genome Sequence of Clostridium hathewayi WAL-18680.</title>
        <authorList>
            <consortium name="The Broad Institute Genome Sequencing Platform"/>
            <person name="Earl A."/>
            <person name="Ward D."/>
            <person name="Feldgarden M."/>
            <person name="Gevers D."/>
            <person name="Finegold S.M."/>
            <person name="Summanen P.H."/>
            <person name="Molitoris D.R."/>
            <person name="Song M."/>
            <person name="Daigneault M."/>
            <person name="Allen-Vercoe E."/>
            <person name="Young S.K."/>
            <person name="Zeng Q."/>
            <person name="Gargeya S."/>
            <person name="Fitzgerald M."/>
            <person name="Haas B."/>
            <person name="Abouelleil A."/>
            <person name="Alvarado L."/>
            <person name="Arachchi H.M."/>
            <person name="Berlin A."/>
            <person name="Brown A."/>
            <person name="Chapman S.B."/>
            <person name="Chen Z."/>
            <person name="Dunbar C."/>
            <person name="Freedman E."/>
            <person name="Gearin G."/>
            <person name="Gellesch M."/>
            <person name="Goldberg J."/>
            <person name="Griggs A."/>
            <person name="Gujja S."/>
            <person name="Heiman D."/>
            <person name="Howarth C."/>
            <person name="Larson L."/>
            <person name="Lui A."/>
            <person name="MacDonald P.J.P."/>
            <person name="Montmayeur A."/>
            <person name="Murphy C."/>
            <person name="Neiman D."/>
            <person name="Pearson M."/>
            <person name="Priest M."/>
            <person name="Roberts A."/>
            <person name="Saif S."/>
            <person name="Shea T."/>
            <person name="Shenoy N."/>
            <person name="Sisk P."/>
            <person name="Stolte C."/>
            <person name="Sykes S."/>
            <person name="Wortman J."/>
            <person name="Nusbaum C."/>
            <person name="Birren B."/>
        </authorList>
    </citation>
    <scope>NUCLEOTIDE SEQUENCE [LARGE SCALE GENOMIC DNA]</scope>
    <source>
        <strain evidence="5 6">WAL-18680</strain>
    </source>
</reference>
<keyword evidence="6" id="KW-1185">Reference proteome</keyword>
<protein>
    <recommendedName>
        <fullName evidence="4">HTH gntR-type domain-containing protein</fullName>
    </recommendedName>
</protein>
<organism evidence="5 6">
    <name type="scientific">Hungatella hathewayi WAL-18680</name>
    <dbReference type="NCBI Taxonomy" id="742737"/>
    <lineage>
        <taxon>Bacteria</taxon>
        <taxon>Bacillati</taxon>
        <taxon>Bacillota</taxon>
        <taxon>Clostridia</taxon>
        <taxon>Lachnospirales</taxon>
        <taxon>Lachnospiraceae</taxon>
        <taxon>Hungatella</taxon>
    </lineage>
</organism>
<dbReference type="Pfam" id="PF00392">
    <property type="entry name" value="GntR"/>
    <property type="match status" value="1"/>
</dbReference>
<dbReference type="InterPro" id="IPR000524">
    <property type="entry name" value="Tscrpt_reg_HTH_GntR"/>
</dbReference>
<dbReference type="Gene3D" id="1.20.120.530">
    <property type="entry name" value="GntR ligand-binding domain-like"/>
    <property type="match status" value="1"/>
</dbReference>
<dbReference type="PATRIC" id="fig|742737.3.peg.362"/>
<dbReference type="Gene3D" id="1.10.10.10">
    <property type="entry name" value="Winged helix-like DNA-binding domain superfamily/Winged helix DNA-binding domain"/>
    <property type="match status" value="1"/>
</dbReference>
<dbReference type="EMBL" id="ADLN01000001">
    <property type="protein sequence ID" value="EHI61913.1"/>
    <property type="molecule type" value="Genomic_DNA"/>
</dbReference>
<dbReference type="SMART" id="SM00345">
    <property type="entry name" value="HTH_GNTR"/>
    <property type="match status" value="1"/>
</dbReference>
<keyword evidence="3" id="KW-0804">Transcription</keyword>
<dbReference type="InterPro" id="IPR011711">
    <property type="entry name" value="GntR_C"/>
</dbReference>
<evidence type="ECO:0000259" key="4">
    <source>
        <dbReference type="PROSITE" id="PS50949"/>
    </source>
</evidence>
<name>G5IA24_9FIRM</name>
<accession>G5IA24</accession>
<proteinExistence type="predicted"/>
<evidence type="ECO:0000313" key="5">
    <source>
        <dbReference type="EMBL" id="EHI61913.1"/>
    </source>
</evidence>
<dbReference type="SMART" id="SM00895">
    <property type="entry name" value="FCD"/>
    <property type="match status" value="1"/>
</dbReference>
<evidence type="ECO:0000256" key="2">
    <source>
        <dbReference type="ARBA" id="ARBA00023125"/>
    </source>
</evidence>
<dbReference type="AlphaFoldDB" id="G5IA24"/>
<dbReference type="PANTHER" id="PTHR43537:SF5">
    <property type="entry name" value="UXU OPERON TRANSCRIPTIONAL REGULATOR"/>
    <property type="match status" value="1"/>
</dbReference>
<dbReference type="PANTHER" id="PTHR43537">
    <property type="entry name" value="TRANSCRIPTIONAL REGULATOR, GNTR FAMILY"/>
    <property type="match status" value="1"/>
</dbReference>
<keyword evidence="1" id="KW-0805">Transcription regulation</keyword>
<sequence>MIKTNQTTMVYENLKERIEQGYYSPAESLPEIDLANEYNVSRNTIKKALLMLENDAFVTIEQNKGAKVRSYSKVEVLEFLELREELEGFIVRLAVPCFDAKAVKKLEELTAEMAAHKAASNLMAYSACNLKFHDVIYGICPNRTAIDVTVRLKNQMRKYNSKTILIPGRDEKSYQEHCAILEAIKQKDAAKAEQYMHQHIRNVRNTFDEFYSLLF</sequence>
<dbReference type="Proteomes" id="UP000005384">
    <property type="component" value="Unassembled WGS sequence"/>
</dbReference>
<evidence type="ECO:0000256" key="3">
    <source>
        <dbReference type="ARBA" id="ARBA00023163"/>
    </source>
</evidence>
<dbReference type="RefSeq" id="WP_006778346.1">
    <property type="nucleotide sequence ID" value="NZ_CP040506.1"/>
</dbReference>